<dbReference type="GO" id="GO:0008273">
    <property type="term" value="F:calcium, potassium:sodium antiporter activity"/>
    <property type="evidence" value="ECO:0007669"/>
    <property type="project" value="TreeGrafter"/>
</dbReference>
<feature type="transmembrane region" description="Helical" evidence="5">
    <location>
        <begin position="236"/>
        <end position="255"/>
    </location>
</feature>
<accession>A0A1T4LH85</accession>
<evidence type="ECO:0000256" key="3">
    <source>
        <dbReference type="ARBA" id="ARBA00022989"/>
    </source>
</evidence>
<dbReference type="STRING" id="118967.SAMN02745191_0887"/>
<dbReference type="Gene3D" id="1.20.1420.30">
    <property type="entry name" value="NCX, central ion-binding region"/>
    <property type="match status" value="1"/>
</dbReference>
<gene>
    <name evidence="7" type="ORF">SAMN02745191_0887</name>
</gene>
<feature type="transmembrane region" description="Helical" evidence="5">
    <location>
        <begin position="68"/>
        <end position="92"/>
    </location>
</feature>
<evidence type="ECO:0000256" key="2">
    <source>
        <dbReference type="ARBA" id="ARBA00022692"/>
    </source>
</evidence>
<reference evidence="8" key="1">
    <citation type="submission" date="2017-02" db="EMBL/GenBank/DDBJ databases">
        <authorList>
            <person name="Varghese N."/>
            <person name="Submissions S."/>
        </authorList>
    </citation>
    <scope>NUCLEOTIDE SEQUENCE [LARGE SCALE GENOMIC DNA]</scope>
    <source>
        <strain evidence="8">ATCC 25662</strain>
    </source>
</reference>
<evidence type="ECO:0000313" key="8">
    <source>
        <dbReference type="Proteomes" id="UP000243297"/>
    </source>
</evidence>
<name>A0A1T4LH85_9FIRM</name>
<evidence type="ECO:0000256" key="1">
    <source>
        <dbReference type="ARBA" id="ARBA00004141"/>
    </source>
</evidence>
<keyword evidence="4 5" id="KW-0472">Membrane</keyword>
<comment type="subcellular location">
    <subcellularLocation>
        <location evidence="1">Membrane</location>
        <topology evidence="1">Multi-pass membrane protein</topology>
    </subcellularLocation>
</comment>
<protein>
    <submittedName>
        <fullName evidence="7">Cation:H+ antiporter</fullName>
    </submittedName>
</protein>
<dbReference type="InterPro" id="IPR004837">
    <property type="entry name" value="NaCa_Exmemb"/>
</dbReference>
<feature type="transmembrane region" description="Helical" evidence="5">
    <location>
        <begin position="202"/>
        <end position="224"/>
    </location>
</feature>
<evidence type="ECO:0000259" key="6">
    <source>
        <dbReference type="Pfam" id="PF01699"/>
    </source>
</evidence>
<dbReference type="Proteomes" id="UP000243297">
    <property type="component" value="Unassembled WGS sequence"/>
</dbReference>
<feature type="transmembrane region" description="Helical" evidence="5">
    <location>
        <begin position="35"/>
        <end position="62"/>
    </location>
</feature>
<dbReference type="GO" id="GO:0005886">
    <property type="term" value="C:plasma membrane"/>
    <property type="evidence" value="ECO:0007669"/>
    <property type="project" value="TreeGrafter"/>
</dbReference>
<dbReference type="PANTHER" id="PTHR10846">
    <property type="entry name" value="SODIUM/POTASSIUM/CALCIUM EXCHANGER"/>
    <property type="match status" value="1"/>
</dbReference>
<feature type="transmembrane region" description="Helical" evidence="5">
    <location>
        <begin position="104"/>
        <end position="125"/>
    </location>
</feature>
<keyword evidence="8" id="KW-1185">Reference proteome</keyword>
<feature type="transmembrane region" description="Helical" evidence="5">
    <location>
        <begin position="131"/>
        <end position="149"/>
    </location>
</feature>
<dbReference type="GO" id="GO:0005262">
    <property type="term" value="F:calcium channel activity"/>
    <property type="evidence" value="ECO:0007669"/>
    <property type="project" value="TreeGrafter"/>
</dbReference>
<dbReference type="AlphaFoldDB" id="A0A1T4LH85"/>
<keyword evidence="2 5" id="KW-0812">Transmembrane</keyword>
<dbReference type="OrthoDB" id="9794225at2"/>
<feature type="domain" description="Sodium/calcium exchanger membrane region" evidence="6">
    <location>
        <begin position="167"/>
        <end position="307"/>
    </location>
</feature>
<evidence type="ECO:0000313" key="7">
    <source>
        <dbReference type="EMBL" id="SJZ54075.1"/>
    </source>
</evidence>
<feature type="transmembrane region" description="Helical" evidence="5">
    <location>
        <begin position="292"/>
        <end position="308"/>
    </location>
</feature>
<evidence type="ECO:0000256" key="5">
    <source>
        <dbReference type="SAM" id="Phobius"/>
    </source>
</evidence>
<dbReference type="RefSeq" id="WP_078711317.1">
    <property type="nucleotide sequence ID" value="NZ_FUWY01000002.1"/>
</dbReference>
<keyword evidence="3 5" id="KW-1133">Transmembrane helix</keyword>
<evidence type="ECO:0000256" key="4">
    <source>
        <dbReference type="ARBA" id="ARBA00023136"/>
    </source>
</evidence>
<dbReference type="InterPro" id="IPR044880">
    <property type="entry name" value="NCX_ion-bd_dom_sf"/>
</dbReference>
<feature type="transmembrane region" description="Helical" evidence="5">
    <location>
        <begin position="261"/>
        <end position="280"/>
    </location>
</feature>
<organism evidence="7 8">
    <name type="scientific">Anaerorhabdus furcosa</name>
    <dbReference type="NCBI Taxonomy" id="118967"/>
    <lineage>
        <taxon>Bacteria</taxon>
        <taxon>Bacillati</taxon>
        <taxon>Bacillota</taxon>
        <taxon>Erysipelotrichia</taxon>
        <taxon>Erysipelotrichales</taxon>
        <taxon>Erysipelotrichaceae</taxon>
        <taxon>Anaerorhabdus</taxon>
    </lineage>
</organism>
<dbReference type="Pfam" id="PF01699">
    <property type="entry name" value="Na_Ca_ex"/>
    <property type="match status" value="2"/>
</dbReference>
<dbReference type="InterPro" id="IPR004481">
    <property type="entry name" value="K/Na/Ca-exchanger"/>
</dbReference>
<feature type="domain" description="Sodium/calcium exchanger membrane region" evidence="6">
    <location>
        <begin position="5"/>
        <end position="145"/>
    </location>
</feature>
<dbReference type="PANTHER" id="PTHR10846:SF8">
    <property type="entry name" value="INNER MEMBRANE PROTEIN YRBG"/>
    <property type="match status" value="1"/>
</dbReference>
<dbReference type="NCBIfam" id="TIGR00367">
    <property type="entry name" value="calcium/sodium antiporter"/>
    <property type="match status" value="1"/>
</dbReference>
<dbReference type="EMBL" id="FUWY01000002">
    <property type="protein sequence ID" value="SJZ54075.1"/>
    <property type="molecule type" value="Genomic_DNA"/>
</dbReference>
<sequence length="310" mass="32752">MLINILFLLIGFIALIKGADFFVDGAASIASLLKIPTIVVGLTIVAFGTSAPEAAVSVTAALNHSNAIAISNIIGSNIFNLLAVLGITAILAKVPVPHSIMRKEFPFLLIISVLMVIFVVTGFSLNRIEGIIFLGLIIFYVAWLIKDALSNRAKIEVAKPAFNLPVSLLLIVGGIAGIIIGGDLVVSNAKTIALSIGLSEKLVGLTIVSIGTSLPELVTSVVAAKKGNVDIAIGNVVGSNIFNILFILGLSATITPIPVEMALITDLAVMLCATGLCFFIAKLNYKLEKKEGYIFLVIFITYMAYIIIRN</sequence>
<feature type="transmembrane region" description="Helical" evidence="5">
    <location>
        <begin position="6"/>
        <end position="23"/>
    </location>
</feature>
<dbReference type="GO" id="GO:0006874">
    <property type="term" value="P:intracellular calcium ion homeostasis"/>
    <property type="evidence" value="ECO:0007669"/>
    <property type="project" value="TreeGrafter"/>
</dbReference>
<proteinExistence type="predicted"/>
<feature type="transmembrane region" description="Helical" evidence="5">
    <location>
        <begin position="161"/>
        <end position="182"/>
    </location>
</feature>